<dbReference type="InterPro" id="IPR051933">
    <property type="entry name" value="Resuscitation_pf_RpfB"/>
</dbReference>
<dbReference type="Gene3D" id="2.20.230.10">
    <property type="entry name" value="Resuscitation-promoting factor rpfb"/>
    <property type="match status" value="1"/>
</dbReference>
<keyword evidence="2" id="KW-0812">Transmembrane</keyword>
<dbReference type="Pfam" id="PF03990">
    <property type="entry name" value="DUF348"/>
    <property type="match status" value="4"/>
</dbReference>
<accession>A0A4Y6UY03</accession>
<dbReference type="Pfam" id="PF07501">
    <property type="entry name" value="G5"/>
    <property type="match status" value="1"/>
</dbReference>
<protein>
    <submittedName>
        <fullName evidence="4">DUF348 domain-containing protein</fullName>
    </submittedName>
</protein>
<proteinExistence type="predicted"/>
<dbReference type="CDD" id="cd14667">
    <property type="entry name" value="3D_containing_proteins"/>
    <property type="match status" value="1"/>
</dbReference>
<sequence>MYALDGGAMEEDGRVGIFTKEDTHGSRSSSMTYAWRWKRQNGLQILGVALFVVAVVTMVLLGLYAQAEKHIVLIVDGKEQAVSTHKGSLQELLDEHSLSLKPQDDVSMALGASVQDGDRIAITTAVPVTLTIDEKSEKRFTTEKTVAAALASWDVELGQFDKISVPVSSPVQNGGAVNITTAVPVTVSVDGKSKQAYTAEKTVAAALEGWEIPFSAHDKISVPLSAAVEADSKIAITTAIPINLTVGGESQKTLTTERTVEGALSAMDIELGEHDKVYPGATAPLTENADVSVYRINKFTADQEVKVPYKTIEKEDSSLLKGKTKTVQAGVEGVVVHKVEKVYQDGEFVTKYVVDKKVKTEKQDEIIAVGTKEPVVEKTFAPAAAAKPSAKAASAKSSSSAKGFEYKTVLTGVAATAYSSEQPGIGTRTATGTTVAEGRTIAVDPNVIPLGWWVYIEGYGYRKAEDTGSAIKGKKIDMYYDSLGAALNFGRKSGLTIYVIGPNKP</sequence>
<feature type="domain" description="G5" evidence="3">
    <location>
        <begin position="293"/>
        <end position="373"/>
    </location>
</feature>
<dbReference type="Pfam" id="PF06725">
    <property type="entry name" value="3D"/>
    <property type="match status" value="1"/>
</dbReference>
<dbReference type="InterPro" id="IPR007137">
    <property type="entry name" value="DUF348"/>
</dbReference>
<dbReference type="AlphaFoldDB" id="A0A4Y6UY03"/>
<dbReference type="Gene3D" id="2.40.40.10">
    <property type="entry name" value="RlpA-like domain"/>
    <property type="match status" value="1"/>
</dbReference>
<keyword evidence="2" id="KW-1133">Transmembrane helix</keyword>
<dbReference type="OrthoDB" id="9798935at2"/>
<dbReference type="KEGG" id="saca:FFV09_10755"/>
<evidence type="ECO:0000256" key="2">
    <source>
        <dbReference type="SAM" id="Phobius"/>
    </source>
</evidence>
<reference evidence="4 5" key="1">
    <citation type="submission" date="2019-06" db="EMBL/GenBank/DDBJ databases">
        <title>Saccharibacillus brassicae sp. nov., an endophytic bacterium isolated from Chinese cabbage seeds (Brassica pekinensis).</title>
        <authorList>
            <person name="Jiang L."/>
            <person name="Lee J."/>
            <person name="Kim S.W."/>
        </authorList>
    </citation>
    <scope>NUCLEOTIDE SEQUENCE [LARGE SCALE GENOMIC DNA]</scope>
    <source>
        <strain evidence="5">KCTC 43072 / ATSA2</strain>
    </source>
</reference>
<evidence type="ECO:0000313" key="4">
    <source>
        <dbReference type="EMBL" id="QDH21286.1"/>
    </source>
</evidence>
<evidence type="ECO:0000313" key="5">
    <source>
        <dbReference type="Proteomes" id="UP000316968"/>
    </source>
</evidence>
<keyword evidence="2" id="KW-0472">Membrane</keyword>
<dbReference type="PROSITE" id="PS51109">
    <property type="entry name" value="G5"/>
    <property type="match status" value="1"/>
</dbReference>
<dbReference type="InterPro" id="IPR010611">
    <property type="entry name" value="3D_dom"/>
</dbReference>
<dbReference type="GO" id="GO:0004553">
    <property type="term" value="F:hydrolase activity, hydrolyzing O-glycosyl compounds"/>
    <property type="evidence" value="ECO:0007669"/>
    <property type="project" value="InterPro"/>
</dbReference>
<feature type="transmembrane region" description="Helical" evidence="2">
    <location>
        <begin position="45"/>
        <end position="65"/>
    </location>
</feature>
<gene>
    <name evidence="4" type="ORF">FFV09_10755</name>
</gene>
<dbReference type="InterPro" id="IPR036908">
    <property type="entry name" value="RlpA-like_sf"/>
</dbReference>
<dbReference type="Proteomes" id="UP000316968">
    <property type="component" value="Chromosome"/>
</dbReference>
<keyword evidence="5" id="KW-1185">Reference proteome</keyword>
<dbReference type="EMBL" id="CP041217">
    <property type="protein sequence ID" value="QDH21286.1"/>
    <property type="molecule type" value="Genomic_DNA"/>
</dbReference>
<dbReference type="GO" id="GO:0009254">
    <property type="term" value="P:peptidoglycan turnover"/>
    <property type="evidence" value="ECO:0007669"/>
    <property type="project" value="InterPro"/>
</dbReference>
<dbReference type="PANTHER" id="PTHR39160:SF4">
    <property type="entry name" value="RESUSCITATION-PROMOTING FACTOR RPFB"/>
    <property type="match status" value="1"/>
</dbReference>
<organism evidence="4 5">
    <name type="scientific">Saccharibacillus brassicae</name>
    <dbReference type="NCBI Taxonomy" id="2583377"/>
    <lineage>
        <taxon>Bacteria</taxon>
        <taxon>Bacillati</taxon>
        <taxon>Bacillota</taxon>
        <taxon>Bacilli</taxon>
        <taxon>Bacillales</taxon>
        <taxon>Paenibacillaceae</taxon>
        <taxon>Saccharibacillus</taxon>
    </lineage>
</organism>
<dbReference type="SMART" id="SM01208">
    <property type="entry name" value="G5"/>
    <property type="match status" value="1"/>
</dbReference>
<name>A0A4Y6UY03_SACBS</name>
<dbReference type="InterPro" id="IPR059180">
    <property type="entry name" value="3D_YorM"/>
</dbReference>
<evidence type="ECO:0000256" key="1">
    <source>
        <dbReference type="ARBA" id="ARBA00022729"/>
    </source>
</evidence>
<keyword evidence="1" id="KW-0732">Signal</keyword>
<dbReference type="GO" id="GO:0019867">
    <property type="term" value="C:outer membrane"/>
    <property type="evidence" value="ECO:0007669"/>
    <property type="project" value="InterPro"/>
</dbReference>
<dbReference type="SUPFAM" id="SSF50685">
    <property type="entry name" value="Barwin-like endoglucanases"/>
    <property type="match status" value="1"/>
</dbReference>
<evidence type="ECO:0000259" key="3">
    <source>
        <dbReference type="PROSITE" id="PS51109"/>
    </source>
</evidence>
<dbReference type="InterPro" id="IPR011098">
    <property type="entry name" value="G5_dom"/>
</dbReference>
<dbReference type="PANTHER" id="PTHR39160">
    <property type="entry name" value="CELL WALL-BINDING PROTEIN YOCH"/>
    <property type="match status" value="1"/>
</dbReference>